<dbReference type="KEGG" id="pmad:BAY61_03095"/>
<sequence>MAPSTLRTWDRRYGLGPSRHTGGRHRRYGAADVVRLEMMQRALLRGASTAEAARFALDQVPKSDGVLTAESEPASGVAGNGAGTPPARIVPVAESEGTPGPPRFARRLSAAALAMDVRAMQHLLTEVIGTLGVLDAWEGVIKPVVGALDGGRREGTNGSEGSEVGYLLNECVFAALVRATPMIEQPRNLRPVLIGCVPEEMDALPVYVLGAALAERRLATQLFGRPIPADVLAAAVRRSAPAAVVLWADRSPAVGPRLFTRLARGRQRGRLFASGPGWREPDLPPKVELVGGVREAAERVEYVLLGGGKAE</sequence>
<dbReference type="GO" id="GO:0003677">
    <property type="term" value="F:DNA binding"/>
    <property type="evidence" value="ECO:0007669"/>
    <property type="project" value="InterPro"/>
</dbReference>
<reference evidence="1 2" key="1">
    <citation type="submission" date="2016-10" db="EMBL/GenBank/DDBJ databases">
        <authorList>
            <person name="de Groot N.N."/>
        </authorList>
    </citation>
    <scope>NUCLEOTIDE SEQUENCE [LARGE SCALE GENOMIC DNA]</scope>
    <source>
        <strain evidence="1 2">CGMCC 4.5506</strain>
    </source>
</reference>
<dbReference type="SUPFAM" id="SSF46955">
    <property type="entry name" value="Putative DNA-binding domain"/>
    <property type="match status" value="1"/>
</dbReference>
<name>A0A222VJQ9_9PSEU</name>
<dbReference type="InterPro" id="IPR009061">
    <property type="entry name" value="DNA-bd_dom_put_sf"/>
</dbReference>
<gene>
    <name evidence="1" type="ORF">SAMN05421630_103577</name>
</gene>
<dbReference type="InterPro" id="IPR000551">
    <property type="entry name" value="MerR-type_HTH_dom"/>
</dbReference>
<dbReference type="AlphaFoldDB" id="A0A222VJQ9"/>
<dbReference type="GO" id="GO:0006355">
    <property type="term" value="P:regulation of DNA-templated transcription"/>
    <property type="evidence" value="ECO:0007669"/>
    <property type="project" value="InterPro"/>
</dbReference>
<dbReference type="PROSITE" id="PS50937">
    <property type="entry name" value="HTH_MERR_2"/>
    <property type="match status" value="1"/>
</dbReference>
<accession>A0A222VJQ9</accession>
<proteinExistence type="predicted"/>
<evidence type="ECO:0000313" key="1">
    <source>
        <dbReference type="EMBL" id="SDC77434.1"/>
    </source>
</evidence>
<dbReference type="STRING" id="530584.SAMN05421630_103577"/>
<dbReference type="Gene3D" id="1.10.1660.10">
    <property type="match status" value="1"/>
</dbReference>
<dbReference type="EMBL" id="FMZE01000003">
    <property type="protein sequence ID" value="SDC77434.1"/>
    <property type="molecule type" value="Genomic_DNA"/>
</dbReference>
<evidence type="ECO:0000313" key="2">
    <source>
        <dbReference type="Proteomes" id="UP000199494"/>
    </source>
</evidence>
<dbReference type="Gene3D" id="3.40.50.280">
    <property type="entry name" value="Cobalamin-binding domain"/>
    <property type="match status" value="1"/>
</dbReference>
<protein>
    <submittedName>
        <fullName evidence="1">MerR HTH family regulatory protein</fullName>
    </submittedName>
</protein>
<dbReference type="Pfam" id="PF13411">
    <property type="entry name" value="MerR_1"/>
    <property type="match status" value="1"/>
</dbReference>
<dbReference type="Proteomes" id="UP000199494">
    <property type="component" value="Unassembled WGS sequence"/>
</dbReference>
<keyword evidence="2" id="KW-1185">Reference proteome</keyword>
<organism evidence="1 2">
    <name type="scientific">Prauserella marina</name>
    <dbReference type="NCBI Taxonomy" id="530584"/>
    <lineage>
        <taxon>Bacteria</taxon>
        <taxon>Bacillati</taxon>
        <taxon>Actinomycetota</taxon>
        <taxon>Actinomycetes</taxon>
        <taxon>Pseudonocardiales</taxon>
        <taxon>Pseudonocardiaceae</taxon>
        <taxon>Prauserella</taxon>
    </lineage>
</organism>